<dbReference type="InterPro" id="IPR051257">
    <property type="entry name" value="Diverse_CBS-Domain"/>
</dbReference>
<proteinExistence type="predicted"/>
<evidence type="ECO:0000313" key="5">
    <source>
        <dbReference type="EMBL" id="MBS3062880.1"/>
    </source>
</evidence>
<feature type="domain" description="CBS" evidence="4">
    <location>
        <begin position="70"/>
        <end position="126"/>
    </location>
</feature>
<dbReference type="SUPFAM" id="SSF54631">
    <property type="entry name" value="CBS-domain pair"/>
    <property type="match status" value="1"/>
</dbReference>
<dbReference type="PANTHER" id="PTHR43080:SF4">
    <property type="entry name" value="CRO-LIKE PROTEIN"/>
    <property type="match status" value="1"/>
</dbReference>
<dbReference type="PANTHER" id="PTHR43080">
    <property type="entry name" value="CBS DOMAIN-CONTAINING PROTEIN CBSX3, MITOCHONDRIAL"/>
    <property type="match status" value="1"/>
</dbReference>
<dbReference type="InterPro" id="IPR001387">
    <property type="entry name" value="Cro/C1-type_HTH"/>
</dbReference>
<dbReference type="InterPro" id="IPR017158">
    <property type="entry name" value="Tscrpt-reg_CBS-contain_prd"/>
</dbReference>
<protein>
    <submittedName>
        <fullName evidence="5">CBS domain-containing protein</fullName>
    </submittedName>
</protein>
<dbReference type="AlphaFoldDB" id="A0A8T4LDZ7"/>
<accession>A0A8T4LDZ7</accession>
<dbReference type="Proteomes" id="UP000678237">
    <property type="component" value="Unassembled WGS sequence"/>
</dbReference>
<dbReference type="SMART" id="SM00530">
    <property type="entry name" value="HTH_XRE"/>
    <property type="match status" value="1"/>
</dbReference>
<dbReference type="Gene3D" id="1.10.260.40">
    <property type="entry name" value="lambda repressor-like DNA-binding domains"/>
    <property type="match status" value="1"/>
</dbReference>
<dbReference type="SMART" id="SM00116">
    <property type="entry name" value="CBS"/>
    <property type="match status" value="2"/>
</dbReference>
<dbReference type="Gene3D" id="3.10.580.10">
    <property type="entry name" value="CBS-domain"/>
    <property type="match status" value="1"/>
</dbReference>
<name>A0A8T4LDZ7_9ARCH</name>
<dbReference type="InterPro" id="IPR010982">
    <property type="entry name" value="Lambda_DNA-bd_dom_sf"/>
</dbReference>
<dbReference type="SUPFAM" id="SSF47413">
    <property type="entry name" value="lambda repressor-like DNA-binding domains"/>
    <property type="match status" value="1"/>
</dbReference>
<evidence type="ECO:0000259" key="4">
    <source>
        <dbReference type="PROSITE" id="PS51371"/>
    </source>
</evidence>
<reference evidence="5" key="2">
    <citation type="submission" date="2021-05" db="EMBL/GenBank/DDBJ databases">
        <title>Protein family content uncovers lineage relationships and bacterial pathway maintenance mechanisms in DPANN archaea.</title>
        <authorList>
            <person name="Castelle C.J."/>
            <person name="Meheust R."/>
            <person name="Jaffe A.L."/>
            <person name="Seitz K."/>
            <person name="Gong X."/>
            <person name="Baker B.J."/>
            <person name="Banfield J.F."/>
        </authorList>
    </citation>
    <scope>NUCLEOTIDE SEQUENCE</scope>
    <source>
        <strain evidence="5">RIFCSPLOWO2_01_FULL_58_19</strain>
    </source>
</reference>
<dbReference type="CDD" id="cd00093">
    <property type="entry name" value="HTH_XRE"/>
    <property type="match status" value="1"/>
</dbReference>
<feature type="domain" description="HTH cro/C1-type" evidence="3">
    <location>
        <begin position="8"/>
        <end position="62"/>
    </location>
</feature>
<dbReference type="GO" id="GO:0003677">
    <property type="term" value="F:DNA binding"/>
    <property type="evidence" value="ECO:0007669"/>
    <property type="project" value="InterPro"/>
</dbReference>
<dbReference type="PROSITE" id="PS50943">
    <property type="entry name" value="HTH_CROC1"/>
    <property type="match status" value="1"/>
</dbReference>
<dbReference type="InterPro" id="IPR046342">
    <property type="entry name" value="CBS_dom_sf"/>
</dbReference>
<sequence>MLPELGDIKFRRKQFGLTQSELGHRAGVSQSLIAKIEAGSLVPSYENAKKLFDLLDQLHEEVKVKASDLMTHKVLSIPSNASLARAAKAMKEKGVSQLPVMDNEKIVGTLSEKDILQRIHDTDHAIDLGQLTVAEVMGEPLPLIREDTTFSLISSLLEHYPAVLIGKKGKAVGIISKSDLLKVLLNRKKK</sequence>
<dbReference type="InterPro" id="IPR000644">
    <property type="entry name" value="CBS_dom"/>
</dbReference>
<comment type="caution">
    <text evidence="5">The sequence shown here is derived from an EMBL/GenBank/DDBJ whole genome shotgun (WGS) entry which is preliminary data.</text>
</comment>
<evidence type="ECO:0000256" key="2">
    <source>
        <dbReference type="PROSITE-ProRule" id="PRU00703"/>
    </source>
</evidence>
<gene>
    <name evidence="5" type="ORF">J4203_03335</name>
</gene>
<dbReference type="Pfam" id="PF01381">
    <property type="entry name" value="HTH_3"/>
    <property type="match status" value="1"/>
</dbReference>
<dbReference type="Pfam" id="PF00571">
    <property type="entry name" value="CBS"/>
    <property type="match status" value="2"/>
</dbReference>
<dbReference type="EMBL" id="JAGVWE010000003">
    <property type="protein sequence ID" value="MBS3062880.1"/>
    <property type="molecule type" value="Genomic_DNA"/>
</dbReference>
<evidence type="ECO:0000256" key="1">
    <source>
        <dbReference type="ARBA" id="ARBA00023122"/>
    </source>
</evidence>
<organism evidence="5 6">
    <name type="scientific">Candidatus Iainarchaeum sp</name>
    <dbReference type="NCBI Taxonomy" id="3101447"/>
    <lineage>
        <taxon>Archaea</taxon>
        <taxon>Candidatus Iainarchaeota</taxon>
        <taxon>Candidatus Iainarchaeia</taxon>
        <taxon>Candidatus Iainarchaeales</taxon>
        <taxon>Candidatus Iainarchaeaceae</taxon>
        <taxon>Candidatus Iainarchaeum</taxon>
    </lineage>
</organism>
<evidence type="ECO:0000313" key="6">
    <source>
        <dbReference type="Proteomes" id="UP000678237"/>
    </source>
</evidence>
<dbReference type="PIRSF" id="PIRSF037253">
    <property type="entry name" value="HTH_CBS_prd"/>
    <property type="match status" value="1"/>
</dbReference>
<evidence type="ECO:0000259" key="3">
    <source>
        <dbReference type="PROSITE" id="PS50943"/>
    </source>
</evidence>
<keyword evidence="1 2" id="KW-0129">CBS domain</keyword>
<reference evidence="5" key="1">
    <citation type="submission" date="2021-03" db="EMBL/GenBank/DDBJ databases">
        <authorList>
            <person name="Jaffe A."/>
        </authorList>
    </citation>
    <scope>NUCLEOTIDE SEQUENCE</scope>
    <source>
        <strain evidence="5">RIFCSPLOWO2_01_FULL_58_19</strain>
    </source>
</reference>
<dbReference type="PROSITE" id="PS51371">
    <property type="entry name" value="CBS"/>
    <property type="match status" value="1"/>
</dbReference>